<feature type="compositionally biased region" description="Polar residues" evidence="1">
    <location>
        <begin position="100"/>
        <end position="120"/>
    </location>
</feature>
<dbReference type="SUPFAM" id="SSF81383">
    <property type="entry name" value="F-box domain"/>
    <property type="match status" value="1"/>
</dbReference>
<dbReference type="SMART" id="SM00256">
    <property type="entry name" value="FBOX"/>
    <property type="match status" value="1"/>
</dbReference>
<dbReference type="PANTHER" id="PTHR46731:SF1">
    <property type="entry name" value="F-BOX ONLY PROTEIN 15"/>
    <property type="match status" value="1"/>
</dbReference>
<dbReference type="PANTHER" id="PTHR46731">
    <property type="entry name" value="F-BOX ONLY PROTEIN 15"/>
    <property type="match status" value="1"/>
</dbReference>
<gene>
    <name evidence="4" type="ORF">BLA29_006827</name>
</gene>
<evidence type="ECO:0000256" key="1">
    <source>
        <dbReference type="SAM" id="MobiDB-lite"/>
    </source>
</evidence>
<dbReference type="AlphaFoldDB" id="A0A1Y3BMB5"/>
<feature type="compositionally biased region" description="Low complexity" evidence="1">
    <location>
        <begin position="24"/>
        <end position="37"/>
    </location>
</feature>
<feature type="compositionally biased region" description="Low complexity" evidence="1">
    <location>
        <begin position="177"/>
        <end position="189"/>
    </location>
</feature>
<protein>
    <recommendedName>
        <fullName evidence="3">F-box domain-containing protein</fullName>
    </recommendedName>
</protein>
<dbReference type="Pfam" id="PF12937">
    <property type="entry name" value="F-box-like"/>
    <property type="match status" value="1"/>
</dbReference>
<feature type="domain" description="F-box" evidence="3">
    <location>
        <begin position="245"/>
        <end position="291"/>
    </location>
</feature>
<comment type="caution">
    <text evidence="4">The sequence shown here is derived from an EMBL/GenBank/DDBJ whole genome shotgun (WGS) entry which is preliminary data.</text>
</comment>
<feature type="compositionally biased region" description="Polar residues" evidence="1">
    <location>
        <begin position="148"/>
        <end position="176"/>
    </location>
</feature>
<evidence type="ECO:0000256" key="2">
    <source>
        <dbReference type="SAM" id="Phobius"/>
    </source>
</evidence>
<feature type="region of interest" description="Disordered" evidence="1">
    <location>
        <begin position="99"/>
        <end position="229"/>
    </location>
</feature>
<dbReference type="EMBL" id="MUJZ01015104">
    <property type="protein sequence ID" value="OTF81144.1"/>
    <property type="molecule type" value="Genomic_DNA"/>
</dbReference>
<feature type="compositionally biased region" description="Polar residues" evidence="1">
    <location>
        <begin position="190"/>
        <end position="228"/>
    </location>
</feature>
<organism evidence="4 5">
    <name type="scientific">Euroglyphus maynei</name>
    <name type="common">Mayne's house dust mite</name>
    <dbReference type="NCBI Taxonomy" id="6958"/>
    <lineage>
        <taxon>Eukaryota</taxon>
        <taxon>Metazoa</taxon>
        <taxon>Ecdysozoa</taxon>
        <taxon>Arthropoda</taxon>
        <taxon>Chelicerata</taxon>
        <taxon>Arachnida</taxon>
        <taxon>Acari</taxon>
        <taxon>Acariformes</taxon>
        <taxon>Sarcoptiformes</taxon>
        <taxon>Astigmata</taxon>
        <taxon>Psoroptidia</taxon>
        <taxon>Analgoidea</taxon>
        <taxon>Pyroglyphidae</taxon>
        <taxon>Pyroglyphinae</taxon>
        <taxon>Euroglyphus</taxon>
    </lineage>
</organism>
<proteinExistence type="predicted"/>
<dbReference type="InterPro" id="IPR036047">
    <property type="entry name" value="F-box-like_dom_sf"/>
</dbReference>
<evidence type="ECO:0000313" key="5">
    <source>
        <dbReference type="Proteomes" id="UP000194236"/>
    </source>
</evidence>
<feature type="compositionally biased region" description="Low complexity" evidence="1">
    <location>
        <begin position="67"/>
        <end position="80"/>
    </location>
</feature>
<feature type="compositionally biased region" description="Polar residues" evidence="1">
    <location>
        <begin position="38"/>
        <end position="48"/>
    </location>
</feature>
<evidence type="ECO:0000313" key="4">
    <source>
        <dbReference type="EMBL" id="OTF81144.1"/>
    </source>
</evidence>
<dbReference type="PROSITE" id="PS50181">
    <property type="entry name" value="FBOX"/>
    <property type="match status" value="1"/>
</dbReference>
<keyword evidence="2" id="KW-1133">Transmembrane helix</keyword>
<dbReference type="OrthoDB" id="427974at2759"/>
<dbReference type="Gene3D" id="1.20.1280.50">
    <property type="match status" value="1"/>
</dbReference>
<feature type="compositionally biased region" description="Low complexity" evidence="1">
    <location>
        <begin position="50"/>
        <end position="59"/>
    </location>
</feature>
<accession>A0A1Y3BMB5</accession>
<keyword evidence="2" id="KW-0472">Membrane</keyword>
<dbReference type="Proteomes" id="UP000194236">
    <property type="component" value="Unassembled WGS sequence"/>
</dbReference>
<reference evidence="4 5" key="1">
    <citation type="submission" date="2017-03" db="EMBL/GenBank/DDBJ databases">
        <title>Genome Survey of Euroglyphus maynei.</title>
        <authorList>
            <person name="Arlian L.G."/>
            <person name="Morgan M.S."/>
            <person name="Rider S.D."/>
        </authorList>
    </citation>
    <scope>NUCLEOTIDE SEQUENCE [LARGE SCALE GENOMIC DNA]</scope>
    <source>
        <strain evidence="4">Arlian Lab</strain>
        <tissue evidence="4">Whole body</tissue>
    </source>
</reference>
<feature type="transmembrane region" description="Helical" evidence="2">
    <location>
        <begin position="287"/>
        <end position="305"/>
    </location>
</feature>
<feature type="region of interest" description="Disordered" evidence="1">
    <location>
        <begin position="24"/>
        <end position="84"/>
    </location>
</feature>
<dbReference type="InterPro" id="IPR001810">
    <property type="entry name" value="F-box_dom"/>
</dbReference>
<keyword evidence="5" id="KW-1185">Reference proteome</keyword>
<sequence>MISANGSQQNHEFHLQLESIIDTSSSSSATDTVINSSRNSNVDSQNIPLSKDSPSSSKSIIGFENPSTATKTSSSSTTTANNVANIDDQEDMLLLADDNNACSASPTDPQSSSNLTSGLESHSDHLNQRQNNLNHHSSPYDLRRKPVSTLNSNQNSVVTSETSPSSLSQQDESNVQSSSNDNTATNTSNVPNVQTTECPSIHSTTRQNNHGRSYRPQNNQSHSPTTKTFADKNQCIDDQYGAAASYLLYQLPDEVLLLIFSYLYEVDLCHVSEVCKRFHKIANDCKLWYVLTLSLSLLLLLNLLLRDAQEKSIPRSV</sequence>
<keyword evidence="2" id="KW-0812">Transmembrane</keyword>
<dbReference type="GO" id="GO:0019005">
    <property type="term" value="C:SCF ubiquitin ligase complex"/>
    <property type="evidence" value="ECO:0007669"/>
    <property type="project" value="TreeGrafter"/>
</dbReference>
<name>A0A1Y3BMB5_EURMA</name>
<evidence type="ECO:0000259" key="3">
    <source>
        <dbReference type="PROSITE" id="PS50181"/>
    </source>
</evidence>